<dbReference type="EMBL" id="AP027272">
    <property type="protein sequence ID" value="BDX07201.1"/>
    <property type="molecule type" value="Genomic_DNA"/>
</dbReference>
<protein>
    <submittedName>
        <fullName evidence="1">Uncharacterized protein</fullName>
    </submittedName>
</protein>
<proteinExistence type="predicted"/>
<accession>A0AA48KPZ4</accession>
<name>A0AA48KPZ4_9ALTE</name>
<sequence>MLNLSPQETLFITQLEDCTLPAEQFDHVGHLKLAFLQLQRFEQEVAMQRILDGIKRYATSLGAAQKYHKTLSWFMVKEIAWRMTEQACINWSDFLAANSDLLENSQKLVHRHYSESLLATDWARVNIAEPDKSKPEWYV</sequence>
<dbReference type="KEGG" id="pmaw:MACH26_27220"/>
<gene>
    <name evidence="1" type="ORF">MACH26_27220</name>
</gene>
<evidence type="ECO:0000313" key="2">
    <source>
        <dbReference type="Proteomes" id="UP001333710"/>
    </source>
</evidence>
<keyword evidence="2" id="KW-1185">Reference proteome</keyword>
<dbReference type="Proteomes" id="UP001333710">
    <property type="component" value="Chromosome"/>
</dbReference>
<organism evidence="1 2">
    <name type="scientific">Planctobacterium marinum</name>
    <dbReference type="NCBI Taxonomy" id="1631968"/>
    <lineage>
        <taxon>Bacteria</taxon>
        <taxon>Pseudomonadati</taxon>
        <taxon>Pseudomonadota</taxon>
        <taxon>Gammaproteobacteria</taxon>
        <taxon>Alteromonadales</taxon>
        <taxon>Alteromonadaceae</taxon>
        <taxon>Planctobacterium</taxon>
    </lineage>
</organism>
<dbReference type="RefSeq" id="WP_338293184.1">
    <property type="nucleotide sequence ID" value="NZ_AP027272.1"/>
</dbReference>
<dbReference type="AlphaFoldDB" id="A0AA48KPZ4"/>
<reference evidence="1" key="1">
    <citation type="submission" date="2023-01" db="EMBL/GenBank/DDBJ databases">
        <title>Complete genome sequence of Planctobacterium marinum strain Dej080120_11.</title>
        <authorList>
            <person name="Ueki S."/>
            <person name="Maruyama F."/>
        </authorList>
    </citation>
    <scope>NUCLEOTIDE SEQUENCE</scope>
    <source>
        <strain evidence="1">Dej080120_11</strain>
    </source>
</reference>
<evidence type="ECO:0000313" key="1">
    <source>
        <dbReference type="EMBL" id="BDX07201.1"/>
    </source>
</evidence>